<organism evidence="1 2">
    <name type="scientific">Parageobacillus genomosp. 1</name>
    <dbReference type="NCBI Taxonomy" id="1295642"/>
    <lineage>
        <taxon>Bacteria</taxon>
        <taxon>Bacillati</taxon>
        <taxon>Bacillota</taxon>
        <taxon>Bacilli</taxon>
        <taxon>Bacillales</taxon>
        <taxon>Anoxybacillaceae</taxon>
        <taxon>Parageobacillus</taxon>
    </lineage>
</organism>
<dbReference type="InterPro" id="IPR015943">
    <property type="entry name" value="WD40/YVTN_repeat-like_dom_sf"/>
</dbReference>
<evidence type="ECO:0000313" key="1">
    <source>
        <dbReference type="EMBL" id="EZP76935.1"/>
    </source>
</evidence>
<dbReference type="SUPFAM" id="SSF51004">
    <property type="entry name" value="C-terminal (heme d1) domain of cytochrome cd1-nitrite reductase"/>
    <property type="match status" value="1"/>
</dbReference>
<dbReference type="Gene3D" id="2.130.10.10">
    <property type="entry name" value="YVTN repeat-like/Quinoprotein amine dehydrogenase"/>
    <property type="match status" value="2"/>
</dbReference>
<evidence type="ECO:0000313" key="2">
    <source>
        <dbReference type="Proteomes" id="UP000023566"/>
    </source>
</evidence>
<keyword evidence="2" id="KW-1185">Reference proteome</keyword>
<dbReference type="AlphaFoldDB" id="A0ABC9VEJ7"/>
<protein>
    <submittedName>
        <fullName evidence="1">Lipoprotein</fullName>
    </submittedName>
</protein>
<sequence length="361" mass="40094">MENGNDINSLITECEQFFTNSSQYSFIMDLLMKGGDEVRKARLFLLILGLFLVYGCEKATFPAVPKRPQILISVNVSDESVEFFDAKTGSALAEWKVKKPIQGAALLRDQRTLLLYGNELDRVYLYDTKTGKATQEWQTGKGIVHALVSNKGDAVFLADDRQNAIRIFKENGQEAGKIAVGDKPLTLLQNDAGTLLYVIDFRNTKAYIVQVDKRRVVRTFSVPKFAVGGLLREKEGELWIGGHGSGNTVETNIHIYSASTGALVKTVKAPVMPVSFAETREGIYALSHGSSTLRKWDDSGKLESSVIVGANPFTMIGANERLYIASYDSDEIYVVDERTMKIIARWKTRKGPFQLLMAEGE</sequence>
<proteinExistence type="predicted"/>
<accession>A0ABC9VEJ7</accession>
<dbReference type="EMBL" id="AOTZ01000005">
    <property type="protein sequence ID" value="EZP76935.1"/>
    <property type="molecule type" value="Genomic_DNA"/>
</dbReference>
<dbReference type="InterPro" id="IPR051200">
    <property type="entry name" value="Host-pathogen_enzymatic-act"/>
</dbReference>
<dbReference type="Proteomes" id="UP000023566">
    <property type="component" value="Chromosome"/>
</dbReference>
<dbReference type="PANTHER" id="PTHR47197:SF3">
    <property type="entry name" value="DIHYDRO-HEME D1 DEHYDROGENASE"/>
    <property type="match status" value="1"/>
</dbReference>
<dbReference type="InterPro" id="IPR011048">
    <property type="entry name" value="Haem_d1_sf"/>
</dbReference>
<keyword evidence="1" id="KW-0449">Lipoprotein</keyword>
<dbReference type="PANTHER" id="PTHR47197">
    <property type="entry name" value="PROTEIN NIRF"/>
    <property type="match status" value="1"/>
</dbReference>
<gene>
    <name evidence="1" type="ORF">H839_10073</name>
</gene>
<reference evidence="1 2" key="1">
    <citation type="journal article" date="2014" name="Appl. Microbiol. Biotechnol.">
        <title>Transformable facultative thermophile Geobacillus stearothermophilus NUB3621 as a host strain for metabolic engineering.</title>
        <authorList>
            <person name="Blanchard K."/>
            <person name="Robic S."/>
            <person name="Matsumura I."/>
        </authorList>
    </citation>
    <scope>NUCLEOTIDE SEQUENCE [LARGE SCALE GENOMIC DNA]</scope>
    <source>
        <strain evidence="1 2">NUB3621</strain>
    </source>
</reference>
<comment type="caution">
    <text evidence="1">The sequence shown here is derived from an EMBL/GenBank/DDBJ whole genome shotgun (WGS) entry which is preliminary data.</text>
</comment>
<name>A0ABC9VEJ7_9BACL</name>